<dbReference type="InterPro" id="IPR017941">
    <property type="entry name" value="Rieske_2Fe-2S"/>
</dbReference>
<keyword evidence="7" id="KW-0472">Membrane</keyword>
<dbReference type="PRINTS" id="PR00162">
    <property type="entry name" value="RIESKE"/>
</dbReference>
<evidence type="ECO:0000313" key="9">
    <source>
        <dbReference type="EMBL" id="QJA06295.1"/>
    </source>
</evidence>
<name>A0A6H1WSU6_9BACT</name>
<gene>
    <name evidence="9" type="ORF">FVE67_05515</name>
</gene>
<organism evidence="9 10">
    <name type="scientific">Thermosulfurimonas marina</name>
    <dbReference type="NCBI Taxonomy" id="2047767"/>
    <lineage>
        <taxon>Bacteria</taxon>
        <taxon>Pseudomonadati</taxon>
        <taxon>Thermodesulfobacteriota</taxon>
        <taxon>Thermodesulfobacteria</taxon>
        <taxon>Thermodesulfobacteriales</taxon>
        <taxon>Thermodesulfobacteriaceae</taxon>
        <taxon>Thermosulfurimonas</taxon>
    </lineage>
</organism>
<keyword evidence="3" id="KW-0408">Iron</keyword>
<keyword evidence="7" id="KW-1133">Transmembrane helix</keyword>
<dbReference type="Pfam" id="PF00355">
    <property type="entry name" value="Rieske"/>
    <property type="match status" value="1"/>
</dbReference>
<keyword evidence="10" id="KW-1185">Reference proteome</keyword>
<protein>
    <submittedName>
        <fullName evidence="9">Ubiquinol-cytochrome c reductase iron-sulfur subunit</fullName>
    </submittedName>
</protein>
<keyword evidence="7" id="KW-0812">Transmembrane</keyword>
<dbReference type="CDD" id="cd03467">
    <property type="entry name" value="Rieske"/>
    <property type="match status" value="1"/>
</dbReference>
<dbReference type="InterPro" id="IPR005805">
    <property type="entry name" value="Rieske_Fe-S_prot_C"/>
</dbReference>
<dbReference type="EMBL" id="CP042909">
    <property type="protein sequence ID" value="QJA06295.1"/>
    <property type="molecule type" value="Genomic_DNA"/>
</dbReference>
<evidence type="ECO:0000256" key="4">
    <source>
        <dbReference type="ARBA" id="ARBA00023014"/>
    </source>
</evidence>
<keyword evidence="4" id="KW-0411">Iron-sulfur</keyword>
<evidence type="ECO:0000313" key="10">
    <source>
        <dbReference type="Proteomes" id="UP000501253"/>
    </source>
</evidence>
<dbReference type="SUPFAM" id="SSF50022">
    <property type="entry name" value="ISP domain"/>
    <property type="match status" value="1"/>
</dbReference>
<reference evidence="9 10" key="1">
    <citation type="submission" date="2019-08" db="EMBL/GenBank/DDBJ databases">
        <title>Complete genome sequence of Thermosulfurimonas marina SU872T, an anaerobic thermophilic chemolithoautotrophic bacterium isolated from a shallow marine hydrothermal vent.</title>
        <authorList>
            <person name="Allioux M."/>
            <person name="Jebbar M."/>
            <person name="Slobodkina G."/>
            <person name="Slobodkin A."/>
            <person name="Moalic Y."/>
            <person name="Frolova A."/>
            <person name="Shao Z."/>
            <person name="Alain K."/>
        </authorList>
    </citation>
    <scope>NUCLEOTIDE SEQUENCE [LARGE SCALE GENOMIC DNA]</scope>
    <source>
        <strain evidence="9 10">SU872</strain>
    </source>
</reference>
<accession>A0A6H1WSU6</accession>
<dbReference type="GO" id="GO:0051537">
    <property type="term" value="F:2 iron, 2 sulfur cluster binding"/>
    <property type="evidence" value="ECO:0007669"/>
    <property type="project" value="UniProtKB-KW"/>
</dbReference>
<dbReference type="PANTHER" id="PTHR10134">
    <property type="entry name" value="CYTOCHROME B-C1 COMPLEX SUBUNIT RIESKE, MITOCHONDRIAL"/>
    <property type="match status" value="1"/>
</dbReference>
<evidence type="ECO:0000256" key="3">
    <source>
        <dbReference type="ARBA" id="ARBA00023004"/>
    </source>
</evidence>
<dbReference type="InterPro" id="IPR036922">
    <property type="entry name" value="Rieske_2Fe-2S_sf"/>
</dbReference>
<feature type="domain" description="Rieske" evidence="8">
    <location>
        <begin position="37"/>
        <end position="129"/>
    </location>
</feature>
<dbReference type="Proteomes" id="UP000501253">
    <property type="component" value="Chromosome"/>
</dbReference>
<evidence type="ECO:0000256" key="5">
    <source>
        <dbReference type="ARBA" id="ARBA00023157"/>
    </source>
</evidence>
<dbReference type="GO" id="GO:0016020">
    <property type="term" value="C:membrane"/>
    <property type="evidence" value="ECO:0007669"/>
    <property type="project" value="InterPro"/>
</dbReference>
<dbReference type="RefSeq" id="WP_168719643.1">
    <property type="nucleotide sequence ID" value="NZ_CP042909.1"/>
</dbReference>
<evidence type="ECO:0000259" key="8">
    <source>
        <dbReference type="PROSITE" id="PS51296"/>
    </source>
</evidence>
<dbReference type="Gene3D" id="2.102.10.10">
    <property type="entry name" value="Rieske [2Fe-2S] iron-sulphur domain"/>
    <property type="match status" value="1"/>
</dbReference>
<comment type="cofactor">
    <cofactor evidence="6">
        <name>[2Fe-2S] cluster</name>
        <dbReference type="ChEBI" id="CHEBI:190135"/>
    </cofactor>
</comment>
<dbReference type="PROSITE" id="PS51296">
    <property type="entry name" value="RIESKE"/>
    <property type="match status" value="1"/>
</dbReference>
<keyword evidence="2" id="KW-0479">Metal-binding</keyword>
<keyword evidence="5" id="KW-1015">Disulfide bond</keyword>
<dbReference type="AlphaFoldDB" id="A0A6H1WSU6"/>
<evidence type="ECO:0000256" key="1">
    <source>
        <dbReference type="ARBA" id="ARBA00022714"/>
    </source>
</evidence>
<keyword evidence="1" id="KW-0001">2Fe-2S</keyword>
<proteinExistence type="predicted"/>
<dbReference type="InterPro" id="IPR014349">
    <property type="entry name" value="Rieske_Fe-S_prot"/>
</dbReference>
<dbReference type="KEGG" id="tmai:FVE67_05515"/>
<feature type="transmembrane region" description="Helical" evidence="7">
    <location>
        <begin position="6"/>
        <end position="27"/>
    </location>
</feature>
<dbReference type="GO" id="GO:0046872">
    <property type="term" value="F:metal ion binding"/>
    <property type="evidence" value="ECO:0007669"/>
    <property type="project" value="UniProtKB-KW"/>
</dbReference>
<evidence type="ECO:0000256" key="6">
    <source>
        <dbReference type="ARBA" id="ARBA00034078"/>
    </source>
</evidence>
<evidence type="ECO:0000256" key="2">
    <source>
        <dbReference type="ARBA" id="ARBA00022723"/>
    </source>
</evidence>
<evidence type="ECO:0000256" key="7">
    <source>
        <dbReference type="SAM" id="Phobius"/>
    </source>
</evidence>
<sequence length="133" mass="14722">MERREILKWTVGAVALGVAGYAGLSVIRRFVPHPPKKILVKEKDLPTEMIPVKVGPEYFLVRLPGGKLLALSRRCPHLGCTVNYFPQKNLFICPCHQSRFALSGAYLSGPAPRGLYPLKWEKSEGGILLEIPG</sequence>